<dbReference type="Proteomes" id="UP000265520">
    <property type="component" value="Unassembled WGS sequence"/>
</dbReference>
<comment type="caution">
    <text evidence="2">The sequence shown here is derived from an EMBL/GenBank/DDBJ whole genome shotgun (WGS) entry which is preliminary data.</text>
</comment>
<organism evidence="2 3">
    <name type="scientific">Trifolium medium</name>
    <dbReference type="NCBI Taxonomy" id="97028"/>
    <lineage>
        <taxon>Eukaryota</taxon>
        <taxon>Viridiplantae</taxon>
        <taxon>Streptophyta</taxon>
        <taxon>Embryophyta</taxon>
        <taxon>Tracheophyta</taxon>
        <taxon>Spermatophyta</taxon>
        <taxon>Magnoliopsida</taxon>
        <taxon>eudicotyledons</taxon>
        <taxon>Gunneridae</taxon>
        <taxon>Pentapetalae</taxon>
        <taxon>rosids</taxon>
        <taxon>fabids</taxon>
        <taxon>Fabales</taxon>
        <taxon>Fabaceae</taxon>
        <taxon>Papilionoideae</taxon>
        <taxon>50 kb inversion clade</taxon>
        <taxon>NPAAA clade</taxon>
        <taxon>Hologalegina</taxon>
        <taxon>IRL clade</taxon>
        <taxon>Trifolieae</taxon>
        <taxon>Trifolium</taxon>
    </lineage>
</organism>
<feature type="non-terminal residue" evidence="2">
    <location>
        <position position="1"/>
    </location>
</feature>
<accession>A0A392SUX6</accession>
<keyword evidence="3" id="KW-1185">Reference proteome</keyword>
<protein>
    <submittedName>
        <fullName evidence="2">Uncharacterized protein</fullName>
    </submittedName>
</protein>
<dbReference type="AlphaFoldDB" id="A0A392SUX6"/>
<name>A0A392SUX6_9FABA</name>
<evidence type="ECO:0000256" key="1">
    <source>
        <dbReference type="SAM" id="MobiDB-lite"/>
    </source>
</evidence>
<reference evidence="2 3" key="1">
    <citation type="journal article" date="2018" name="Front. Plant Sci.">
        <title>Red Clover (Trifolium pratense) and Zigzag Clover (T. medium) - A Picture of Genomic Similarities and Differences.</title>
        <authorList>
            <person name="Dluhosova J."/>
            <person name="Istvanek J."/>
            <person name="Nedelnik J."/>
            <person name="Repkova J."/>
        </authorList>
    </citation>
    <scope>NUCLEOTIDE SEQUENCE [LARGE SCALE GENOMIC DNA]</scope>
    <source>
        <strain evidence="3">cv. 10/8</strain>
        <tissue evidence="2">Leaf</tissue>
    </source>
</reference>
<sequence length="46" mass="5148">GETTDKKNDKEAKEDAKVAVEETTDKENDKEKAKESKDDKAAGFEF</sequence>
<feature type="region of interest" description="Disordered" evidence="1">
    <location>
        <begin position="1"/>
        <end position="46"/>
    </location>
</feature>
<dbReference type="EMBL" id="LXQA010450528">
    <property type="protein sequence ID" value="MCI52641.1"/>
    <property type="molecule type" value="Genomic_DNA"/>
</dbReference>
<proteinExistence type="predicted"/>
<evidence type="ECO:0000313" key="2">
    <source>
        <dbReference type="EMBL" id="MCI52641.1"/>
    </source>
</evidence>
<evidence type="ECO:0000313" key="3">
    <source>
        <dbReference type="Proteomes" id="UP000265520"/>
    </source>
</evidence>